<reference evidence="3 4" key="1">
    <citation type="submission" date="2024-09" db="EMBL/GenBank/DDBJ databases">
        <title>Floridaenema gen nov. (Aerosakkonemataceae, Aerosakkonematales ord. nov., Cyanobacteria) from benthic tropical and subtropical fresh waters, with the description of four new species.</title>
        <authorList>
            <person name="Moretto J.A."/>
            <person name="Berthold D.E."/>
            <person name="Lefler F.W."/>
            <person name="Huang I.-S."/>
            <person name="Laughinghouse H. IV."/>
        </authorList>
    </citation>
    <scope>NUCLEOTIDE SEQUENCE [LARGE SCALE GENOMIC DNA]</scope>
    <source>
        <strain evidence="3 4">BLCC-F167</strain>
    </source>
</reference>
<evidence type="ECO:0000259" key="2">
    <source>
        <dbReference type="Pfam" id="PF03787"/>
    </source>
</evidence>
<name>A0ABV4WD46_9CYAN</name>
<dbReference type="InterPro" id="IPR005537">
    <property type="entry name" value="RAMP_III_fam"/>
</dbReference>
<sequence length="540" mass="61631">MALLPTELPEWYEVDTTTGEEKGWTPKTDDIKKIAETWKGEIELEHSHNYTVRLDNLQAISPIQVGGGSFPEGHILPAQIGGIPCIPGSTIRGALLSWLNKKWSDISQKEQAFWNNLITDDKTGWQPRKIRFENISIRDLLKPFPLHAQQYWQVFNDKDGRILSVQWQVPAAEPGESGSRLAFLREKIPSIYIQVLLRDRINDQQKLWLENRLREMLEQQGIGRGKASGFGRLSKSIPTEGMWEIKLEGMKPCVNREQYQWNPQVLRACLRGYFTRLALSLLSVDDAKTLTNKIFGATNCVGQLILTSYLSEIKPPRQKTSHSNDNSNIQKQVRNETWIIQVNASWRSPVKYELKVEDLISKLLELASYLGGLGPGWRRPPHYLSNSKGFRGSKFTVTSSEEDLSDENLKNPLKSLIHDLFKNIKKLAADENLNLKDKPKPQLGSIYSIWRGTEKQWESIVHDVCRTNNNPDRPKWCGDSKNRPSGYAVRQHKGFCLITVFDPKVIAVSNPESEETPLEKEGFELVWGLKRVRSHSQNAS</sequence>
<keyword evidence="1" id="KW-0051">Antiviral defense</keyword>
<gene>
    <name evidence="3" type="ORF">ACE1CA_00585</name>
</gene>
<evidence type="ECO:0000256" key="1">
    <source>
        <dbReference type="ARBA" id="ARBA00023118"/>
    </source>
</evidence>
<keyword evidence="4" id="KW-1185">Reference proteome</keyword>
<proteinExistence type="predicted"/>
<dbReference type="Proteomes" id="UP001576780">
    <property type="component" value="Unassembled WGS sequence"/>
</dbReference>
<dbReference type="EMBL" id="JBHFNT010000007">
    <property type="protein sequence ID" value="MFB2833008.1"/>
    <property type="molecule type" value="Genomic_DNA"/>
</dbReference>
<comment type="caution">
    <text evidence="3">The sequence shown here is derived from an EMBL/GenBank/DDBJ whole genome shotgun (WGS) entry which is preliminary data.</text>
</comment>
<protein>
    <submittedName>
        <fullName evidence="3">RAMP superfamily CRISPR-associated protein</fullName>
    </submittedName>
</protein>
<organism evidence="3 4">
    <name type="scientific">Floridaenema evergladense BLCC-F167</name>
    <dbReference type="NCBI Taxonomy" id="3153639"/>
    <lineage>
        <taxon>Bacteria</taxon>
        <taxon>Bacillati</taxon>
        <taxon>Cyanobacteriota</taxon>
        <taxon>Cyanophyceae</taxon>
        <taxon>Oscillatoriophycideae</taxon>
        <taxon>Aerosakkonematales</taxon>
        <taxon>Aerosakkonemataceae</taxon>
        <taxon>Floridanema</taxon>
        <taxon>Floridanema evergladense</taxon>
    </lineage>
</organism>
<evidence type="ECO:0000313" key="3">
    <source>
        <dbReference type="EMBL" id="MFB2833008.1"/>
    </source>
</evidence>
<dbReference type="Pfam" id="PF03787">
    <property type="entry name" value="RAMPs"/>
    <property type="match status" value="1"/>
</dbReference>
<feature type="domain" description="CRISPR type III-associated protein" evidence="2">
    <location>
        <begin position="57"/>
        <end position="234"/>
    </location>
</feature>
<dbReference type="CDD" id="cd09726">
    <property type="entry name" value="RAMP_I_III"/>
    <property type="match status" value="1"/>
</dbReference>
<dbReference type="RefSeq" id="WP_413275484.1">
    <property type="nucleotide sequence ID" value="NZ_JBHFNT010000007.1"/>
</dbReference>
<evidence type="ECO:0000313" key="4">
    <source>
        <dbReference type="Proteomes" id="UP001576780"/>
    </source>
</evidence>
<accession>A0ABV4WD46</accession>